<reference evidence="2" key="2">
    <citation type="submission" date="2015-01" db="EMBL/GenBank/DDBJ databases">
        <title>Evolutionary Origins and Diversification of the Mycorrhizal Mutualists.</title>
        <authorList>
            <consortium name="DOE Joint Genome Institute"/>
            <consortium name="Mycorrhizal Genomics Consortium"/>
            <person name="Kohler A."/>
            <person name="Kuo A."/>
            <person name="Nagy L.G."/>
            <person name="Floudas D."/>
            <person name="Copeland A."/>
            <person name="Barry K.W."/>
            <person name="Cichocki N."/>
            <person name="Veneault-Fourrey C."/>
            <person name="LaButti K."/>
            <person name="Lindquist E.A."/>
            <person name="Lipzen A."/>
            <person name="Lundell T."/>
            <person name="Morin E."/>
            <person name="Murat C."/>
            <person name="Riley R."/>
            <person name="Ohm R."/>
            <person name="Sun H."/>
            <person name="Tunlid A."/>
            <person name="Henrissat B."/>
            <person name="Grigoriev I.V."/>
            <person name="Hibbett D.S."/>
            <person name="Martin F."/>
        </authorList>
    </citation>
    <scope>NUCLEOTIDE SEQUENCE [LARGE SCALE GENOMIC DNA]</scope>
    <source>
        <strain evidence="2">MUT 4182</strain>
    </source>
</reference>
<evidence type="ECO:0000313" key="1">
    <source>
        <dbReference type="EMBL" id="KIO23979.1"/>
    </source>
</evidence>
<evidence type="ECO:0000313" key="2">
    <source>
        <dbReference type="Proteomes" id="UP000054248"/>
    </source>
</evidence>
<dbReference type="HOGENOM" id="CLU_2943530_0_0_1"/>
<sequence length="60" mass="6700">MPPVPWYVANSPMAPDDCGAEVRVMAYPQARVPLGTMHDLDRVFPTFSEVDNRQLNLVSP</sequence>
<reference evidence="1 2" key="1">
    <citation type="submission" date="2014-04" db="EMBL/GenBank/DDBJ databases">
        <authorList>
            <consortium name="DOE Joint Genome Institute"/>
            <person name="Kuo A."/>
            <person name="Girlanda M."/>
            <person name="Perotto S."/>
            <person name="Kohler A."/>
            <person name="Nagy L.G."/>
            <person name="Floudas D."/>
            <person name="Copeland A."/>
            <person name="Barry K.W."/>
            <person name="Cichocki N."/>
            <person name="Veneault-Fourrey C."/>
            <person name="LaButti K."/>
            <person name="Lindquist E.A."/>
            <person name="Lipzen A."/>
            <person name="Lundell T."/>
            <person name="Morin E."/>
            <person name="Murat C."/>
            <person name="Sun H."/>
            <person name="Tunlid A."/>
            <person name="Henrissat B."/>
            <person name="Grigoriev I.V."/>
            <person name="Hibbett D.S."/>
            <person name="Martin F."/>
            <person name="Nordberg H.P."/>
            <person name="Cantor M.N."/>
            <person name="Hua S.X."/>
        </authorList>
    </citation>
    <scope>NUCLEOTIDE SEQUENCE [LARGE SCALE GENOMIC DNA]</scope>
    <source>
        <strain evidence="1 2">MUT 4182</strain>
    </source>
</reference>
<keyword evidence="2" id="KW-1185">Reference proteome</keyword>
<organism evidence="1 2">
    <name type="scientific">Tulasnella calospora MUT 4182</name>
    <dbReference type="NCBI Taxonomy" id="1051891"/>
    <lineage>
        <taxon>Eukaryota</taxon>
        <taxon>Fungi</taxon>
        <taxon>Dikarya</taxon>
        <taxon>Basidiomycota</taxon>
        <taxon>Agaricomycotina</taxon>
        <taxon>Agaricomycetes</taxon>
        <taxon>Cantharellales</taxon>
        <taxon>Tulasnellaceae</taxon>
        <taxon>Tulasnella</taxon>
    </lineage>
</organism>
<protein>
    <submittedName>
        <fullName evidence="1">Uncharacterized protein</fullName>
    </submittedName>
</protein>
<dbReference type="EMBL" id="KN823071">
    <property type="protein sequence ID" value="KIO23979.1"/>
    <property type="molecule type" value="Genomic_DNA"/>
</dbReference>
<proteinExistence type="predicted"/>
<name>A0A0C3QFF5_9AGAM</name>
<dbReference type="AlphaFoldDB" id="A0A0C3QFF5"/>
<accession>A0A0C3QFF5</accession>
<dbReference type="Proteomes" id="UP000054248">
    <property type="component" value="Unassembled WGS sequence"/>
</dbReference>
<gene>
    <name evidence="1" type="ORF">M407DRAFT_244600</name>
</gene>